<evidence type="ECO:0000256" key="2">
    <source>
        <dbReference type="PROSITE-ProRule" id="PRU00703"/>
    </source>
</evidence>
<evidence type="ECO:0000259" key="3">
    <source>
        <dbReference type="PROSITE" id="PS51371"/>
    </source>
</evidence>
<name>A0A1I4EY57_9HYPH</name>
<evidence type="ECO:0000313" key="4">
    <source>
        <dbReference type="EMBL" id="SFL10209.1"/>
    </source>
</evidence>
<feature type="domain" description="CBS" evidence="3">
    <location>
        <begin position="76"/>
        <end position="131"/>
    </location>
</feature>
<dbReference type="InterPro" id="IPR044725">
    <property type="entry name" value="CBSX3_CBS_dom"/>
</dbReference>
<dbReference type="EMBL" id="FOSL01000032">
    <property type="protein sequence ID" value="SFL10209.1"/>
    <property type="molecule type" value="Genomic_DNA"/>
</dbReference>
<evidence type="ECO:0000313" key="5">
    <source>
        <dbReference type="Proteomes" id="UP000323300"/>
    </source>
</evidence>
<proteinExistence type="predicted"/>
<keyword evidence="1 2" id="KW-0129">CBS domain</keyword>
<sequence length="143" mass="15811">MTVKAILELKGHDVVTLGPNEKLSEAVRILAEKRIGALVITNGDRKIVGILSERDIVRTLAKDGAAALDHPVREAMTAKVKICNEYHTVNEVMEIMTTGRFRHLPVERGGMLDGIISIGDVVKRRIEDVEREAEEIRAYIATA</sequence>
<evidence type="ECO:0000256" key="1">
    <source>
        <dbReference type="ARBA" id="ARBA00023122"/>
    </source>
</evidence>
<dbReference type="InterPro" id="IPR000644">
    <property type="entry name" value="CBS_dom"/>
</dbReference>
<dbReference type="InterPro" id="IPR051257">
    <property type="entry name" value="Diverse_CBS-Domain"/>
</dbReference>
<dbReference type="PROSITE" id="PS51371">
    <property type="entry name" value="CBS"/>
    <property type="match status" value="2"/>
</dbReference>
<organism evidence="4 5">
    <name type="scientific">Neomesorhizobium albiziae</name>
    <dbReference type="NCBI Taxonomy" id="335020"/>
    <lineage>
        <taxon>Bacteria</taxon>
        <taxon>Pseudomonadati</taxon>
        <taxon>Pseudomonadota</taxon>
        <taxon>Alphaproteobacteria</taxon>
        <taxon>Hyphomicrobiales</taxon>
        <taxon>Phyllobacteriaceae</taxon>
        <taxon>Neomesorhizobium</taxon>
    </lineage>
</organism>
<reference evidence="4 5" key="1">
    <citation type="submission" date="2016-10" db="EMBL/GenBank/DDBJ databases">
        <authorList>
            <person name="Varghese N."/>
            <person name="Submissions S."/>
        </authorList>
    </citation>
    <scope>NUCLEOTIDE SEQUENCE [LARGE SCALE GENOMIC DNA]</scope>
    <source>
        <strain evidence="4 5">DSM 21822</strain>
    </source>
</reference>
<dbReference type="AlphaFoldDB" id="A0A1I4EY57"/>
<dbReference type="OrthoDB" id="9807125at2"/>
<accession>A0A1I4EY57</accession>
<dbReference type="Pfam" id="PF00571">
    <property type="entry name" value="CBS"/>
    <property type="match status" value="2"/>
</dbReference>
<dbReference type="CDD" id="cd04623">
    <property type="entry name" value="CBS_pair_bac_euk"/>
    <property type="match status" value="1"/>
</dbReference>
<protein>
    <submittedName>
        <fullName evidence="4">CBS domain-containing protein</fullName>
    </submittedName>
</protein>
<dbReference type="RefSeq" id="WP_149763684.1">
    <property type="nucleotide sequence ID" value="NZ_BSPE01000009.1"/>
</dbReference>
<dbReference type="Gene3D" id="3.10.580.10">
    <property type="entry name" value="CBS-domain"/>
    <property type="match status" value="1"/>
</dbReference>
<dbReference type="Proteomes" id="UP000323300">
    <property type="component" value="Unassembled WGS sequence"/>
</dbReference>
<dbReference type="InterPro" id="IPR046342">
    <property type="entry name" value="CBS_dom_sf"/>
</dbReference>
<feature type="domain" description="CBS" evidence="3">
    <location>
        <begin position="8"/>
        <end position="68"/>
    </location>
</feature>
<dbReference type="PANTHER" id="PTHR43080:SF2">
    <property type="entry name" value="CBS DOMAIN-CONTAINING PROTEIN"/>
    <property type="match status" value="1"/>
</dbReference>
<dbReference type="SMART" id="SM00116">
    <property type="entry name" value="CBS"/>
    <property type="match status" value="2"/>
</dbReference>
<keyword evidence="5" id="KW-1185">Reference proteome</keyword>
<gene>
    <name evidence="4" type="ORF">SAMN04488498_1329</name>
</gene>
<dbReference type="SUPFAM" id="SSF54631">
    <property type="entry name" value="CBS-domain pair"/>
    <property type="match status" value="1"/>
</dbReference>
<dbReference type="PANTHER" id="PTHR43080">
    <property type="entry name" value="CBS DOMAIN-CONTAINING PROTEIN CBSX3, MITOCHONDRIAL"/>
    <property type="match status" value="1"/>
</dbReference>